<protein>
    <submittedName>
        <fullName evidence="1">Alpha hydrolase</fullName>
    </submittedName>
</protein>
<dbReference type="GeneID" id="76835402"/>
<reference evidence="1" key="1">
    <citation type="submission" date="2022-11" db="EMBL/GenBank/DDBJ databases">
        <title>Complete genome sequence of Methanogenium organophilum DSM 3596.</title>
        <authorList>
            <person name="Chen S.-C."/>
            <person name="Lai S.-J."/>
            <person name="You Y.-T."/>
        </authorList>
    </citation>
    <scope>NUCLEOTIDE SEQUENCE</scope>
    <source>
        <strain evidence="1">DSM 3596</strain>
    </source>
</reference>
<keyword evidence="1" id="KW-0378">Hydrolase</keyword>
<gene>
    <name evidence="1" type="ORF">OU421_09830</name>
</gene>
<dbReference type="InterPro" id="IPR055834">
    <property type="entry name" value="DUF7411"/>
</dbReference>
<evidence type="ECO:0000313" key="2">
    <source>
        <dbReference type="Proteomes" id="UP001163096"/>
    </source>
</evidence>
<dbReference type="Pfam" id="PF24167">
    <property type="entry name" value="DUF7411"/>
    <property type="match status" value="1"/>
</dbReference>
<dbReference type="KEGG" id="mou:OU421_09830"/>
<dbReference type="InterPro" id="IPR014729">
    <property type="entry name" value="Rossmann-like_a/b/a_fold"/>
</dbReference>
<sequence>MKAGILFSGGKDSSLAALMLSRDYEVELNTFVFDESRNVPELENTADALGFSFRKRVFEPEFLGTVVEMMVSAGYPNDAINLVHRNAVTTLAGYYDVIGDGTRLNDRVPMLSLPEVQSLEARHECSYVRPLLGFGKAEVERLANRHFTISYGETGSIHNGDYEHEIRAAFNARGIDPYTIFPNRHQQSLVTGWKDQTKLVINHE</sequence>
<dbReference type="SUPFAM" id="SSF52402">
    <property type="entry name" value="Adenine nucleotide alpha hydrolases-like"/>
    <property type="match status" value="1"/>
</dbReference>
<dbReference type="RefSeq" id="WP_268185925.1">
    <property type="nucleotide sequence ID" value="NZ_CP113361.1"/>
</dbReference>
<name>A0A9X9S3A7_METOG</name>
<organism evidence="1 2">
    <name type="scientific">Methanogenium organophilum</name>
    <dbReference type="NCBI Taxonomy" id="2199"/>
    <lineage>
        <taxon>Archaea</taxon>
        <taxon>Methanobacteriati</taxon>
        <taxon>Methanobacteriota</taxon>
        <taxon>Stenosarchaea group</taxon>
        <taxon>Methanomicrobia</taxon>
        <taxon>Methanomicrobiales</taxon>
        <taxon>Methanomicrobiaceae</taxon>
        <taxon>Methanogenium</taxon>
    </lineage>
</organism>
<keyword evidence="2" id="KW-1185">Reference proteome</keyword>
<dbReference type="GO" id="GO:0016787">
    <property type="term" value="F:hydrolase activity"/>
    <property type="evidence" value="ECO:0007669"/>
    <property type="project" value="UniProtKB-KW"/>
</dbReference>
<dbReference type="Proteomes" id="UP001163096">
    <property type="component" value="Chromosome"/>
</dbReference>
<accession>A0A9X9S3A7</accession>
<dbReference type="NCBIfam" id="NF011155">
    <property type="entry name" value="PRK14561.1"/>
    <property type="match status" value="1"/>
</dbReference>
<dbReference type="Gene3D" id="3.40.50.620">
    <property type="entry name" value="HUPs"/>
    <property type="match status" value="1"/>
</dbReference>
<dbReference type="EMBL" id="CP113361">
    <property type="protein sequence ID" value="WAI00720.1"/>
    <property type="molecule type" value="Genomic_DNA"/>
</dbReference>
<dbReference type="AlphaFoldDB" id="A0A9X9S3A7"/>
<proteinExistence type="predicted"/>
<evidence type="ECO:0000313" key="1">
    <source>
        <dbReference type="EMBL" id="WAI00720.1"/>
    </source>
</evidence>